<keyword evidence="1" id="KW-0812">Transmembrane</keyword>
<keyword evidence="3" id="KW-1185">Reference proteome</keyword>
<dbReference type="EMBL" id="CAJQZC010000010">
    <property type="protein sequence ID" value="CAG4917361.1"/>
    <property type="molecule type" value="Genomic_DNA"/>
</dbReference>
<accession>A0A9N8X361</accession>
<dbReference type="Proteomes" id="UP000789704">
    <property type="component" value="Unassembled WGS sequence"/>
</dbReference>
<evidence type="ECO:0000256" key="1">
    <source>
        <dbReference type="SAM" id="Phobius"/>
    </source>
</evidence>
<sequence>MHQRTLQKGTLFADCLLRASSTKLEKQLQNSNKGGEIMPYILGWFLGVPLIVLVLLYLVFH</sequence>
<evidence type="ECO:0000313" key="2">
    <source>
        <dbReference type="EMBL" id="CAG4917361.1"/>
    </source>
</evidence>
<feature type="transmembrane region" description="Helical" evidence="1">
    <location>
        <begin position="37"/>
        <end position="60"/>
    </location>
</feature>
<name>A0A9N8X361_9BURK</name>
<protein>
    <submittedName>
        <fullName evidence="2">Uncharacterized protein</fullName>
    </submittedName>
</protein>
<keyword evidence="1" id="KW-0472">Membrane</keyword>
<dbReference type="RefSeq" id="WP_228934887.1">
    <property type="nucleotide sequence ID" value="NZ_CAJQYZ010000004.1"/>
</dbReference>
<keyword evidence="1" id="KW-1133">Transmembrane helix</keyword>
<organism evidence="2 3">
    <name type="scientific">Paraburkholderia saeva</name>
    <dbReference type="NCBI Taxonomy" id="2777537"/>
    <lineage>
        <taxon>Bacteria</taxon>
        <taxon>Pseudomonadati</taxon>
        <taxon>Pseudomonadota</taxon>
        <taxon>Betaproteobacteria</taxon>
        <taxon>Burkholderiales</taxon>
        <taxon>Burkholderiaceae</taxon>
        <taxon>Paraburkholderia</taxon>
    </lineage>
</organism>
<gene>
    <name evidence="2" type="ORF">LMG31841_04673</name>
</gene>
<proteinExistence type="predicted"/>
<evidence type="ECO:0000313" key="3">
    <source>
        <dbReference type="Proteomes" id="UP000789704"/>
    </source>
</evidence>
<reference evidence="2" key="1">
    <citation type="submission" date="2021-04" db="EMBL/GenBank/DDBJ databases">
        <authorList>
            <person name="Vanwijnsberghe S."/>
        </authorList>
    </citation>
    <scope>NUCLEOTIDE SEQUENCE</scope>
    <source>
        <strain evidence="2">LMG 31841</strain>
    </source>
</reference>
<dbReference type="AlphaFoldDB" id="A0A9N8X361"/>
<comment type="caution">
    <text evidence="2">The sequence shown here is derived from an EMBL/GenBank/DDBJ whole genome shotgun (WGS) entry which is preliminary data.</text>
</comment>